<dbReference type="InterPro" id="IPR038765">
    <property type="entry name" value="Papain-like_cys_pep_sf"/>
</dbReference>
<dbReference type="PRINTS" id="PR01543">
    <property type="entry name" value="ANATRNSFRASE"/>
</dbReference>
<gene>
    <name evidence="4" type="ORF">GCM10022244_33130</name>
</gene>
<comment type="caution">
    <text evidence="4">The sequence shown here is derived from an EMBL/GenBank/DDBJ whole genome shotgun (WGS) entry which is preliminary data.</text>
</comment>
<dbReference type="Proteomes" id="UP001501000">
    <property type="component" value="Unassembled WGS sequence"/>
</dbReference>
<dbReference type="Gene3D" id="2.40.128.150">
    <property type="entry name" value="Cysteine proteinases"/>
    <property type="match status" value="1"/>
</dbReference>
<name>A0ABP7MH10_9ACTN</name>
<dbReference type="PANTHER" id="PTHR11786:SF0">
    <property type="entry name" value="ARYLAMINE N-ACETYLTRANSFERASE 4-RELATED"/>
    <property type="match status" value="1"/>
</dbReference>
<comment type="similarity">
    <text evidence="1 2">Belongs to the arylamine N-acetyltransferase family.</text>
</comment>
<dbReference type="Gene3D" id="3.30.2140.10">
    <property type="entry name" value="Arylamine N-acetyltransferase"/>
    <property type="match status" value="1"/>
</dbReference>
<evidence type="ECO:0000313" key="4">
    <source>
        <dbReference type="EMBL" id="GAA3921272.1"/>
    </source>
</evidence>
<protein>
    <submittedName>
        <fullName evidence="4">Arylamine N-acetyltransferase</fullName>
    </submittedName>
</protein>
<evidence type="ECO:0000256" key="1">
    <source>
        <dbReference type="ARBA" id="ARBA00006547"/>
    </source>
</evidence>
<proteinExistence type="inferred from homology"/>
<reference evidence="5" key="1">
    <citation type="journal article" date="2019" name="Int. J. Syst. Evol. Microbiol.">
        <title>The Global Catalogue of Microorganisms (GCM) 10K type strain sequencing project: providing services to taxonomists for standard genome sequencing and annotation.</title>
        <authorList>
            <consortium name="The Broad Institute Genomics Platform"/>
            <consortium name="The Broad Institute Genome Sequencing Center for Infectious Disease"/>
            <person name="Wu L."/>
            <person name="Ma J."/>
        </authorList>
    </citation>
    <scope>NUCLEOTIDE SEQUENCE [LARGE SCALE GENOMIC DNA]</scope>
    <source>
        <strain evidence="5">JCM 16956</strain>
    </source>
</reference>
<organism evidence="4 5">
    <name type="scientific">Streptomyces gulbargensis</name>
    <dbReference type="NCBI Taxonomy" id="364901"/>
    <lineage>
        <taxon>Bacteria</taxon>
        <taxon>Bacillati</taxon>
        <taxon>Actinomycetota</taxon>
        <taxon>Actinomycetes</taxon>
        <taxon>Kitasatosporales</taxon>
        <taxon>Streptomycetaceae</taxon>
        <taxon>Streptomyces</taxon>
    </lineage>
</organism>
<feature type="region of interest" description="Disordered" evidence="3">
    <location>
        <begin position="1"/>
        <end position="22"/>
    </location>
</feature>
<evidence type="ECO:0000313" key="5">
    <source>
        <dbReference type="Proteomes" id="UP001501000"/>
    </source>
</evidence>
<keyword evidence="5" id="KW-1185">Reference proteome</keyword>
<evidence type="ECO:0000256" key="2">
    <source>
        <dbReference type="RuleBase" id="RU003452"/>
    </source>
</evidence>
<dbReference type="Pfam" id="PF00797">
    <property type="entry name" value="Acetyltransf_2"/>
    <property type="match status" value="1"/>
</dbReference>
<dbReference type="RefSeq" id="WP_345283317.1">
    <property type="nucleotide sequence ID" value="NZ_BAABAJ010000009.1"/>
</dbReference>
<accession>A0ABP7MH10</accession>
<evidence type="ECO:0000256" key="3">
    <source>
        <dbReference type="SAM" id="MobiDB-lite"/>
    </source>
</evidence>
<dbReference type="PANTHER" id="PTHR11786">
    <property type="entry name" value="N-HYDROXYARYLAMINE O-ACETYLTRANSFERASE"/>
    <property type="match status" value="1"/>
</dbReference>
<dbReference type="EMBL" id="BAABAJ010000009">
    <property type="protein sequence ID" value="GAA3921272.1"/>
    <property type="molecule type" value="Genomic_DNA"/>
</dbReference>
<sequence>MTTQQTGAGSTPPPTQSTGAHEARTALLPAATVDAYLRRIGADRPDRADADALRDLQVRHLRGVPFENLSIHLGEPVVLDEAALVDKVVRRRRGGFCYEVNSAFAALLRSLGFQVSLLQGRVFDPAGRPGIPYDHMALLVVTEDGQRWLADVGFGEHSHHPLAYDERGEQKDPAGTFLVRETDEGDLDVFHDGKPQYRLETRPRDLADFAAGAWYHQTSPASHFTGSLVCSRLTEDGRVTLSGTKLITRADGRRTERELDGEEEIRTAYRDLFGIVLDALPVVRNPAVKNRTP</sequence>
<dbReference type="SUPFAM" id="SSF54001">
    <property type="entry name" value="Cysteine proteinases"/>
    <property type="match status" value="1"/>
</dbReference>
<dbReference type="InterPro" id="IPR001447">
    <property type="entry name" value="Arylamine_N-AcTrfase"/>
</dbReference>